<dbReference type="SFLD" id="SFLDG01383">
    <property type="entry name" value="cyclic_pyranopterin_phosphate"/>
    <property type="match status" value="1"/>
</dbReference>
<dbReference type="EMBL" id="KF170421">
    <property type="protein sequence ID" value="AGO87977.1"/>
    <property type="molecule type" value="Genomic_DNA"/>
</dbReference>
<organism evidence="14">
    <name type="scientific">uncultured bacterium FPPP_13C3</name>
    <dbReference type="NCBI Taxonomy" id="1343845"/>
    <lineage>
        <taxon>Bacteria</taxon>
        <taxon>environmental samples</taxon>
    </lineage>
</organism>
<evidence type="ECO:0000256" key="6">
    <source>
        <dbReference type="ARBA" id="ARBA00022741"/>
    </source>
</evidence>
<dbReference type="InterPro" id="IPR040064">
    <property type="entry name" value="MoaA-like"/>
</dbReference>
<keyword evidence="3" id="KW-0004">4Fe-4S</keyword>
<keyword evidence="9" id="KW-0342">GTP-binding</keyword>
<dbReference type="GO" id="GO:0046872">
    <property type="term" value="F:metal ion binding"/>
    <property type="evidence" value="ECO:0007669"/>
    <property type="project" value="UniProtKB-KW"/>
</dbReference>
<feature type="domain" description="Radical SAM core" evidence="13">
    <location>
        <begin position="27"/>
        <end position="243"/>
    </location>
</feature>
<comment type="cofactor">
    <cofactor evidence="1">
        <name>[4Fe-4S] cluster</name>
        <dbReference type="ChEBI" id="CHEBI:49883"/>
    </cofactor>
</comment>
<dbReference type="NCBIfam" id="TIGR02666">
    <property type="entry name" value="moaA"/>
    <property type="match status" value="1"/>
</dbReference>
<dbReference type="GO" id="GO:0005525">
    <property type="term" value="F:GTP binding"/>
    <property type="evidence" value="ECO:0007669"/>
    <property type="project" value="UniProtKB-KW"/>
</dbReference>
<dbReference type="Gene3D" id="3.20.20.70">
    <property type="entry name" value="Aldolase class I"/>
    <property type="match status" value="1"/>
</dbReference>
<evidence type="ECO:0000256" key="8">
    <source>
        <dbReference type="ARBA" id="ARBA00023014"/>
    </source>
</evidence>
<keyword evidence="10" id="KW-0501">Molybdenum cofactor biosynthesis</keyword>
<dbReference type="CDD" id="cd21117">
    <property type="entry name" value="Twitch_MoaA"/>
    <property type="match status" value="1"/>
</dbReference>
<evidence type="ECO:0000256" key="12">
    <source>
        <dbReference type="ARBA" id="ARBA00048697"/>
    </source>
</evidence>
<dbReference type="GO" id="GO:0061799">
    <property type="term" value="F:cyclic pyranopterin monophosphate synthase activity"/>
    <property type="evidence" value="ECO:0007669"/>
    <property type="project" value="TreeGrafter"/>
</dbReference>
<dbReference type="SFLD" id="SFLDG01067">
    <property type="entry name" value="SPASM/twitch_domain_containing"/>
    <property type="match status" value="1"/>
</dbReference>
<protein>
    <recommendedName>
        <fullName evidence="2">GTP 3',8-cyclase</fullName>
        <ecNumber evidence="2">4.1.99.22</ecNumber>
    </recommendedName>
</protein>
<evidence type="ECO:0000313" key="14">
    <source>
        <dbReference type="EMBL" id="AGO87977.1"/>
    </source>
</evidence>
<dbReference type="UniPathway" id="UPA00344"/>
<dbReference type="SMART" id="SM00729">
    <property type="entry name" value="Elp3"/>
    <property type="match status" value="1"/>
</dbReference>
<evidence type="ECO:0000256" key="7">
    <source>
        <dbReference type="ARBA" id="ARBA00023004"/>
    </source>
</evidence>
<dbReference type="SFLD" id="SFLDS00029">
    <property type="entry name" value="Radical_SAM"/>
    <property type="match status" value="1"/>
</dbReference>
<dbReference type="EC" id="4.1.99.22" evidence="2"/>
<dbReference type="PROSITE" id="PS51918">
    <property type="entry name" value="RADICAL_SAM"/>
    <property type="match status" value="1"/>
</dbReference>
<evidence type="ECO:0000256" key="1">
    <source>
        <dbReference type="ARBA" id="ARBA00001966"/>
    </source>
</evidence>
<keyword evidence="8" id="KW-0411">Iron-sulfur</keyword>
<dbReference type="Pfam" id="PF04055">
    <property type="entry name" value="Radical_SAM"/>
    <property type="match status" value="1"/>
</dbReference>
<dbReference type="PANTHER" id="PTHR22960:SF0">
    <property type="entry name" value="MOLYBDENUM COFACTOR BIOSYNTHESIS PROTEIN 1"/>
    <property type="match status" value="1"/>
</dbReference>
<evidence type="ECO:0000256" key="9">
    <source>
        <dbReference type="ARBA" id="ARBA00023134"/>
    </source>
</evidence>
<comment type="catalytic activity">
    <reaction evidence="12">
        <text>GTP + AH2 + S-adenosyl-L-methionine = (8S)-3',8-cyclo-7,8-dihydroguanosine 5'-triphosphate + 5'-deoxyadenosine + L-methionine + A + H(+)</text>
        <dbReference type="Rhea" id="RHEA:49576"/>
        <dbReference type="ChEBI" id="CHEBI:13193"/>
        <dbReference type="ChEBI" id="CHEBI:15378"/>
        <dbReference type="ChEBI" id="CHEBI:17319"/>
        <dbReference type="ChEBI" id="CHEBI:17499"/>
        <dbReference type="ChEBI" id="CHEBI:37565"/>
        <dbReference type="ChEBI" id="CHEBI:57844"/>
        <dbReference type="ChEBI" id="CHEBI:59789"/>
        <dbReference type="ChEBI" id="CHEBI:131766"/>
        <dbReference type="EC" id="4.1.99.22"/>
    </reaction>
</comment>
<dbReference type="CDD" id="cd01335">
    <property type="entry name" value="Radical_SAM"/>
    <property type="match status" value="1"/>
</dbReference>
<dbReference type="GO" id="GO:0061798">
    <property type="term" value="F:GTP 3',8'-cyclase activity"/>
    <property type="evidence" value="ECO:0007669"/>
    <property type="project" value="UniProtKB-EC"/>
</dbReference>
<keyword evidence="5" id="KW-0479">Metal-binding</keyword>
<dbReference type="InterPro" id="IPR000385">
    <property type="entry name" value="MoaA_NifB_PqqE_Fe-S-bd_CS"/>
</dbReference>
<dbReference type="PROSITE" id="PS01305">
    <property type="entry name" value="MOAA_NIFB_PQQE"/>
    <property type="match status" value="1"/>
</dbReference>
<dbReference type="GO" id="GO:0006777">
    <property type="term" value="P:Mo-molybdopterin cofactor biosynthetic process"/>
    <property type="evidence" value="ECO:0007669"/>
    <property type="project" value="UniProtKB-KW"/>
</dbReference>
<dbReference type="PANTHER" id="PTHR22960">
    <property type="entry name" value="MOLYBDOPTERIN COFACTOR SYNTHESIS PROTEIN A"/>
    <property type="match status" value="1"/>
</dbReference>
<dbReference type="SUPFAM" id="SSF102114">
    <property type="entry name" value="Radical SAM enzymes"/>
    <property type="match status" value="1"/>
</dbReference>
<dbReference type="AlphaFoldDB" id="S4W4G2"/>
<sequence>MRMENINKINAPLDSSEKSVYPKIVDKHNRSFNYLRLAVNEYCNLRCIYCMPEEGLPLRNKNELLSKQEIKKLINISAQLGVSKIRFTGGEPLLRKDISELVKYAVSLNGIESVNLTTNGILLNKYLKDFELAGLTGINISLDTLRPDRFIKITRRDNLREVLDNIQLAIKSNIASIKINVVVMRDFNHDELMDFINLTIENDITVRFIELMPFDSHQIWKTGKFYKSKDILKDIQKISNKIKLIDGSNTEYYALQIQGAKGKVAVIPSYTRSLCGKCNRIRITADGKLLNCLYSEDGFNLKTIIQNGGTDEEVRSIILKSFVNKYKDGWLAQNSSENQRESMSQIGG</sequence>
<dbReference type="InterPro" id="IPR013483">
    <property type="entry name" value="MoaA"/>
</dbReference>
<keyword evidence="6" id="KW-0547">Nucleotide-binding</keyword>
<evidence type="ECO:0000256" key="2">
    <source>
        <dbReference type="ARBA" id="ARBA00012167"/>
    </source>
</evidence>
<dbReference type="GO" id="GO:0051539">
    <property type="term" value="F:4 iron, 4 sulfur cluster binding"/>
    <property type="evidence" value="ECO:0007669"/>
    <property type="project" value="UniProtKB-KW"/>
</dbReference>
<name>S4W4G2_9BACT</name>
<keyword evidence="4" id="KW-0949">S-adenosyl-L-methionine</keyword>
<dbReference type="InterPro" id="IPR013785">
    <property type="entry name" value="Aldolase_TIM"/>
</dbReference>
<dbReference type="InterPro" id="IPR007197">
    <property type="entry name" value="rSAM"/>
</dbReference>
<evidence type="ECO:0000256" key="10">
    <source>
        <dbReference type="ARBA" id="ARBA00023150"/>
    </source>
</evidence>
<dbReference type="InterPro" id="IPR010505">
    <property type="entry name" value="MoaA_twitch"/>
</dbReference>
<reference evidence="14" key="1">
    <citation type="journal article" date="2014" name="ISME J.">
        <title>Genomic properties of Marine Group A bacteria indicate a role in the marine sulfur cycle.</title>
        <authorList>
            <person name="Wright J.J."/>
            <person name="Mewis K."/>
            <person name="Hanson N.W."/>
            <person name="Konwar K.M."/>
            <person name="Maas K.R."/>
            <person name="Hallam S.J."/>
        </authorList>
    </citation>
    <scope>NUCLEOTIDE SEQUENCE</scope>
</reference>
<evidence type="ECO:0000256" key="4">
    <source>
        <dbReference type="ARBA" id="ARBA00022691"/>
    </source>
</evidence>
<dbReference type="InterPro" id="IPR006638">
    <property type="entry name" value="Elp3/MiaA/NifB-like_rSAM"/>
</dbReference>
<evidence type="ECO:0000259" key="13">
    <source>
        <dbReference type="PROSITE" id="PS51918"/>
    </source>
</evidence>
<keyword evidence="7" id="KW-0408">Iron</keyword>
<dbReference type="InterPro" id="IPR058240">
    <property type="entry name" value="rSAM_sf"/>
</dbReference>
<evidence type="ECO:0000256" key="3">
    <source>
        <dbReference type="ARBA" id="ARBA00022485"/>
    </source>
</evidence>
<dbReference type="InterPro" id="IPR050105">
    <property type="entry name" value="MoCo_biosynth_MoaA/MoaC"/>
</dbReference>
<evidence type="ECO:0000256" key="11">
    <source>
        <dbReference type="ARBA" id="ARBA00023239"/>
    </source>
</evidence>
<proteinExistence type="predicted"/>
<keyword evidence="11" id="KW-0456">Lyase</keyword>
<accession>S4W4G2</accession>
<evidence type="ECO:0000256" key="5">
    <source>
        <dbReference type="ARBA" id="ARBA00022723"/>
    </source>
</evidence>
<dbReference type="SFLD" id="SFLDG01386">
    <property type="entry name" value="main_SPASM_domain-containing"/>
    <property type="match status" value="1"/>
</dbReference>
<dbReference type="Pfam" id="PF06463">
    <property type="entry name" value="Mob_synth_C"/>
    <property type="match status" value="1"/>
</dbReference>